<dbReference type="RefSeq" id="WP_244528576.1">
    <property type="nucleotide sequence ID" value="NZ_FOPM01000003.1"/>
</dbReference>
<feature type="binding site" evidence="2">
    <location>
        <begin position="13"/>
        <end position="18"/>
    </location>
    <ligand>
        <name>ATP</name>
        <dbReference type="ChEBI" id="CHEBI:30616"/>
    </ligand>
</feature>
<dbReference type="GO" id="GO:0009102">
    <property type="term" value="P:biotin biosynthetic process"/>
    <property type="evidence" value="ECO:0007669"/>
    <property type="project" value="UniProtKB-UniRule"/>
</dbReference>
<dbReference type="Pfam" id="PF13500">
    <property type="entry name" value="AAA_26"/>
    <property type="match status" value="1"/>
</dbReference>
<comment type="similarity">
    <text evidence="2">Belongs to the dethiobiotin synthetase family.</text>
</comment>
<evidence type="ECO:0000256" key="1">
    <source>
        <dbReference type="ARBA" id="ARBA00022756"/>
    </source>
</evidence>
<dbReference type="UniPathway" id="UPA00078">
    <property type="reaction ID" value="UER00161"/>
</dbReference>
<comment type="catalytic activity">
    <reaction evidence="2">
        <text>(7R,8S)-7,8-diammoniononanoate + CO2 + ATP = (4R,5S)-dethiobiotin + ADP + phosphate + 3 H(+)</text>
        <dbReference type="Rhea" id="RHEA:15805"/>
        <dbReference type="ChEBI" id="CHEBI:15378"/>
        <dbReference type="ChEBI" id="CHEBI:16526"/>
        <dbReference type="ChEBI" id="CHEBI:30616"/>
        <dbReference type="ChEBI" id="CHEBI:43474"/>
        <dbReference type="ChEBI" id="CHEBI:149469"/>
        <dbReference type="ChEBI" id="CHEBI:149473"/>
        <dbReference type="ChEBI" id="CHEBI:456216"/>
        <dbReference type="EC" id="6.3.3.3"/>
    </reaction>
</comment>
<name>A0A1I2RTW0_9HYPH</name>
<organism evidence="3 4">
    <name type="scientific">Methylobacterium gossipiicola</name>
    <dbReference type="NCBI Taxonomy" id="582675"/>
    <lineage>
        <taxon>Bacteria</taxon>
        <taxon>Pseudomonadati</taxon>
        <taxon>Pseudomonadota</taxon>
        <taxon>Alphaproteobacteria</taxon>
        <taxon>Hyphomicrobiales</taxon>
        <taxon>Methylobacteriaceae</taxon>
        <taxon>Methylobacterium</taxon>
    </lineage>
</organism>
<feature type="binding site" evidence="2">
    <location>
        <position position="17"/>
    </location>
    <ligand>
        <name>Mg(2+)</name>
        <dbReference type="ChEBI" id="CHEBI:18420"/>
    </ligand>
</feature>
<feature type="binding site" evidence="2">
    <location>
        <begin position="123"/>
        <end position="126"/>
    </location>
    <ligand>
        <name>ATP</name>
        <dbReference type="ChEBI" id="CHEBI:30616"/>
    </ligand>
</feature>
<dbReference type="GO" id="GO:0005524">
    <property type="term" value="F:ATP binding"/>
    <property type="evidence" value="ECO:0007669"/>
    <property type="project" value="UniProtKB-UniRule"/>
</dbReference>
<dbReference type="EMBL" id="FOPM01000003">
    <property type="protein sequence ID" value="SFG44135.1"/>
    <property type="molecule type" value="Genomic_DNA"/>
</dbReference>
<dbReference type="PANTHER" id="PTHR43210:SF5">
    <property type="entry name" value="DETHIOBIOTIN SYNTHETASE"/>
    <property type="match status" value="1"/>
</dbReference>
<proteinExistence type="inferred from homology"/>
<gene>
    <name evidence="2" type="primary">bioD</name>
    <name evidence="3" type="ORF">SAMN05192565_103168</name>
</gene>
<sequence length="228" mass="23384">MSGAIFIAGAGTEIGKTYVTAALTRRLLAEDQAVRTLKPVASGVPPVTEADFRFSDTAILLEAQGLAVSPETVAACSPWRFRAPLAPDLAAAHEGRTLALADLVAWCRSEIAATPPDATLLIEGVGGLMSPVTEEHTGLAWLEALALPALLVSGSYLGAISHALTAAETLRSRGVPLLGLVVCESEGAPTPLATVAASIRRHVPVPVHEIGRGGACPNGLAQAIRAHA</sequence>
<dbReference type="InterPro" id="IPR027417">
    <property type="entry name" value="P-loop_NTPase"/>
</dbReference>
<accession>A0A1I2RTW0</accession>
<dbReference type="Gene3D" id="3.40.50.300">
    <property type="entry name" value="P-loop containing nucleotide triphosphate hydrolases"/>
    <property type="match status" value="1"/>
</dbReference>
<keyword evidence="2" id="KW-0460">Magnesium</keyword>
<keyword evidence="1 2" id="KW-0093">Biotin biosynthesis</keyword>
<dbReference type="Proteomes" id="UP000199229">
    <property type="component" value="Unassembled WGS sequence"/>
</dbReference>
<dbReference type="SUPFAM" id="SSF52540">
    <property type="entry name" value="P-loop containing nucleoside triphosphate hydrolases"/>
    <property type="match status" value="1"/>
</dbReference>
<evidence type="ECO:0000313" key="3">
    <source>
        <dbReference type="EMBL" id="SFG44135.1"/>
    </source>
</evidence>
<feature type="binding site" evidence="2">
    <location>
        <position position="56"/>
    </location>
    <ligand>
        <name>ATP</name>
        <dbReference type="ChEBI" id="CHEBI:30616"/>
    </ligand>
</feature>
<feature type="binding site" evidence="2">
    <location>
        <position position="123"/>
    </location>
    <ligand>
        <name>Mg(2+)</name>
        <dbReference type="ChEBI" id="CHEBI:18420"/>
    </ligand>
</feature>
<dbReference type="GO" id="GO:0000287">
    <property type="term" value="F:magnesium ion binding"/>
    <property type="evidence" value="ECO:0007669"/>
    <property type="project" value="UniProtKB-UniRule"/>
</dbReference>
<keyword evidence="2" id="KW-0547">Nucleotide-binding</keyword>
<feature type="binding site" evidence="2">
    <location>
        <position position="56"/>
    </location>
    <ligand>
        <name>Mg(2+)</name>
        <dbReference type="ChEBI" id="CHEBI:18420"/>
    </ligand>
</feature>
<feature type="active site" evidence="2">
    <location>
        <position position="38"/>
    </location>
</feature>
<dbReference type="NCBIfam" id="TIGR00347">
    <property type="entry name" value="bioD"/>
    <property type="match status" value="1"/>
</dbReference>
<feature type="binding site" evidence="2">
    <location>
        <position position="42"/>
    </location>
    <ligand>
        <name>substrate</name>
    </ligand>
</feature>
<keyword evidence="2" id="KW-0436">Ligase</keyword>
<reference evidence="4" key="1">
    <citation type="submission" date="2016-10" db="EMBL/GenBank/DDBJ databases">
        <authorList>
            <person name="Varghese N."/>
            <person name="Submissions S."/>
        </authorList>
    </citation>
    <scope>NUCLEOTIDE SEQUENCE [LARGE SCALE GENOMIC DNA]</scope>
    <source>
        <strain evidence="4">Gh-105</strain>
    </source>
</reference>
<dbReference type="HAMAP" id="MF_00336">
    <property type="entry name" value="BioD"/>
    <property type="match status" value="1"/>
</dbReference>
<comment type="cofactor">
    <cofactor evidence="2">
        <name>Mg(2+)</name>
        <dbReference type="ChEBI" id="CHEBI:18420"/>
    </cofactor>
</comment>
<dbReference type="GO" id="GO:0005829">
    <property type="term" value="C:cytosol"/>
    <property type="evidence" value="ECO:0007669"/>
    <property type="project" value="TreeGrafter"/>
</dbReference>
<dbReference type="STRING" id="582675.SAMN05192565_103168"/>
<evidence type="ECO:0000256" key="2">
    <source>
        <dbReference type="HAMAP-Rule" id="MF_00336"/>
    </source>
</evidence>
<evidence type="ECO:0000313" key="4">
    <source>
        <dbReference type="Proteomes" id="UP000199229"/>
    </source>
</evidence>
<dbReference type="AlphaFoldDB" id="A0A1I2RTW0"/>
<comment type="function">
    <text evidence="2">Catalyzes a mechanistically unusual reaction, the ATP-dependent insertion of CO2 between the N7 and N8 nitrogen atoms of 7,8-diaminopelargonic acid (DAPA, also called 7,8-diammoniononanoate) to form a ureido ring.</text>
</comment>
<comment type="pathway">
    <text evidence="2">Cofactor biosynthesis; biotin biosynthesis; biotin from 7,8-diaminononanoate: step 1/2.</text>
</comment>
<dbReference type="CDD" id="cd03109">
    <property type="entry name" value="DTBS"/>
    <property type="match status" value="1"/>
</dbReference>
<comment type="caution">
    <text evidence="2">Lacks conserved residue(s) required for the propagation of feature annotation.</text>
</comment>
<dbReference type="GO" id="GO:0004141">
    <property type="term" value="F:dethiobiotin synthase activity"/>
    <property type="evidence" value="ECO:0007669"/>
    <property type="project" value="UniProtKB-UniRule"/>
</dbReference>
<comment type="subcellular location">
    <subcellularLocation>
        <location evidence="2">Cytoplasm</location>
    </subcellularLocation>
</comment>
<keyword evidence="2" id="KW-0479">Metal-binding</keyword>
<keyword evidence="2" id="KW-0067">ATP-binding</keyword>
<dbReference type="PIRSF" id="PIRSF006755">
    <property type="entry name" value="DTB_synth"/>
    <property type="match status" value="1"/>
</dbReference>
<dbReference type="PANTHER" id="PTHR43210">
    <property type="entry name" value="DETHIOBIOTIN SYNTHETASE"/>
    <property type="match status" value="1"/>
</dbReference>
<feature type="binding site" evidence="2">
    <location>
        <position position="218"/>
    </location>
    <ligand>
        <name>ATP</name>
        <dbReference type="ChEBI" id="CHEBI:30616"/>
    </ligand>
</feature>
<comment type="subunit">
    <text evidence="2">Homodimer.</text>
</comment>
<dbReference type="InterPro" id="IPR004472">
    <property type="entry name" value="DTB_synth_BioD"/>
</dbReference>
<protein>
    <recommendedName>
        <fullName evidence="2">ATP-dependent dethiobiotin synthetase BioD</fullName>
        <ecNumber evidence="2">6.3.3.3</ecNumber>
    </recommendedName>
    <alternativeName>
        <fullName evidence="2">DTB synthetase</fullName>
        <shortName evidence="2">DTBS</shortName>
    </alternativeName>
    <alternativeName>
        <fullName evidence="2">Dethiobiotin synthase</fullName>
    </alternativeName>
</protein>
<keyword evidence="4" id="KW-1185">Reference proteome</keyword>
<keyword evidence="2" id="KW-0963">Cytoplasm</keyword>
<dbReference type="EC" id="6.3.3.3" evidence="2"/>